<keyword evidence="12" id="KW-0902">Two-component regulatory system</keyword>
<dbReference type="RefSeq" id="WP_265764288.1">
    <property type="nucleotide sequence ID" value="NZ_JAGGJA010000001.1"/>
</dbReference>
<evidence type="ECO:0000256" key="1">
    <source>
        <dbReference type="ARBA" id="ARBA00000085"/>
    </source>
</evidence>
<evidence type="ECO:0000256" key="10">
    <source>
        <dbReference type="ARBA" id="ARBA00022840"/>
    </source>
</evidence>
<dbReference type="Pfam" id="PF00512">
    <property type="entry name" value="HisKA"/>
    <property type="match status" value="1"/>
</dbReference>
<dbReference type="PANTHER" id="PTHR45528:SF1">
    <property type="entry name" value="SENSOR HISTIDINE KINASE CPXA"/>
    <property type="match status" value="1"/>
</dbReference>
<dbReference type="InterPro" id="IPR036890">
    <property type="entry name" value="HATPase_C_sf"/>
</dbReference>
<name>A0ABT3PIP5_9BACT</name>
<evidence type="ECO:0000256" key="11">
    <source>
        <dbReference type="ARBA" id="ARBA00022989"/>
    </source>
</evidence>
<feature type="transmembrane region" description="Helical" evidence="14">
    <location>
        <begin position="7"/>
        <end position="30"/>
    </location>
</feature>
<evidence type="ECO:0000256" key="6">
    <source>
        <dbReference type="ARBA" id="ARBA00022679"/>
    </source>
</evidence>
<comment type="caution">
    <text evidence="16">The sequence shown here is derived from an EMBL/GenBank/DDBJ whole genome shotgun (WGS) entry which is preliminary data.</text>
</comment>
<evidence type="ECO:0000256" key="9">
    <source>
        <dbReference type="ARBA" id="ARBA00022777"/>
    </source>
</evidence>
<evidence type="ECO:0000256" key="7">
    <source>
        <dbReference type="ARBA" id="ARBA00022692"/>
    </source>
</evidence>
<dbReference type="PANTHER" id="PTHR45528">
    <property type="entry name" value="SENSOR HISTIDINE KINASE CPXA"/>
    <property type="match status" value="1"/>
</dbReference>
<keyword evidence="4" id="KW-1003">Cell membrane</keyword>
<reference evidence="16 17" key="1">
    <citation type="submission" date="2021-03" db="EMBL/GenBank/DDBJ databases">
        <title>Aliifodinibius sp. nov., a new bacterium isolated from saline soil.</title>
        <authorList>
            <person name="Galisteo C."/>
            <person name="De La Haba R."/>
            <person name="Sanchez-Porro C."/>
            <person name="Ventosa A."/>
        </authorList>
    </citation>
    <scope>NUCLEOTIDE SEQUENCE [LARGE SCALE GENOMIC DNA]</scope>
    <source>
        <strain evidence="16 17">1BSP15-2V2</strain>
    </source>
</reference>
<evidence type="ECO:0000256" key="4">
    <source>
        <dbReference type="ARBA" id="ARBA00022475"/>
    </source>
</evidence>
<dbReference type="InterPro" id="IPR003594">
    <property type="entry name" value="HATPase_dom"/>
</dbReference>
<dbReference type="GO" id="GO:0016301">
    <property type="term" value="F:kinase activity"/>
    <property type="evidence" value="ECO:0007669"/>
    <property type="project" value="UniProtKB-KW"/>
</dbReference>
<dbReference type="InterPro" id="IPR005467">
    <property type="entry name" value="His_kinase_dom"/>
</dbReference>
<keyword evidence="13 14" id="KW-0472">Membrane</keyword>
<dbReference type="Pfam" id="PF02518">
    <property type="entry name" value="HATPase_c"/>
    <property type="match status" value="1"/>
</dbReference>
<dbReference type="InterPro" id="IPR036097">
    <property type="entry name" value="HisK_dim/P_sf"/>
</dbReference>
<evidence type="ECO:0000256" key="8">
    <source>
        <dbReference type="ARBA" id="ARBA00022741"/>
    </source>
</evidence>
<sequence>MKLITKFIFIYLIVTVIVLGIGGYLSYFIIKGEVDKEMKWRFMDRIDRVTYLLEQGKSFKLEKMQDPEGRNLIVRPLPHVVEPEINFKDTLVWHDRLQQMETNLKVSAFRTVEDTSYYISTHGALVESDDITEAVTQILLWILGMQLIGAIGLGFIIPGRLFKPFRETLDRIKNFSIQNKQPIRAKETNVEEFNDLNHFVEEMTRKAVADYINLKEFAENASHELQTPLAITQGKLELLTETDLSPEQYKYVEASQRSIKKLSRLSESLALLTKIENHEFTNKDKVNFTKLITESTRAFEEFIMLNGLEVNTDLEEGVTLNIHPVLADIMWTNLFQNAIKHNIENGQIDITLTNEQLKITNTGQELEVDPDKLFGRFKKAEQGMASIGLGLSIIQRIVDQNDYTISYENDGKWHSITIRF</sequence>
<dbReference type="CDD" id="cd00082">
    <property type="entry name" value="HisKA"/>
    <property type="match status" value="1"/>
</dbReference>
<dbReference type="SUPFAM" id="SSF47384">
    <property type="entry name" value="Homodimeric domain of signal transducing histidine kinase"/>
    <property type="match status" value="1"/>
</dbReference>
<keyword evidence="9 16" id="KW-0418">Kinase</keyword>
<protein>
    <recommendedName>
        <fullName evidence="3">histidine kinase</fullName>
        <ecNumber evidence="3">2.7.13.3</ecNumber>
    </recommendedName>
</protein>
<feature type="transmembrane region" description="Helical" evidence="14">
    <location>
        <begin position="138"/>
        <end position="157"/>
    </location>
</feature>
<keyword evidence="10" id="KW-0067">ATP-binding</keyword>
<evidence type="ECO:0000256" key="3">
    <source>
        <dbReference type="ARBA" id="ARBA00012438"/>
    </source>
</evidence>
<evidence type="ECO:0000259" key="15">
    <source>
        <dbReference type="PROSITE" id="PS50109"/>
    </source>
</evidence>
<dbReference type="EMBL" id="JAGGJA010000001">
    <property type="protein sequence ID" value="MCW9705623.1"/>
    <property type="molecule type" value="Genomic_DNA"/>
</dbReference>
<evidence type="ECO:0000313" key="16">
    <source>
        <dbReference type="EMBL" id="MCW9705623.1"/>
    </source>
</evidence>
<dbReference type="Gene3D" id="1.10.287.130">
    <property type="match status" value="1"/>
</dbReference>
<dbReference type="SUPFAM" id="SSF55874">
    <property type="entry name" value="ATPase domain of HSP90 chaperone/DNA topoisomerase II/histidine kinase"/>
    <property type="match status" value="1"/>
</dbReference>
<comment type="subcellular location">
    <subcellularLocation>
        <location evidence="2">Cell membrane</location>
        <topology evidence="2">Multi-pass membrane protein</topology>
    </subcellularLocation>
</comment>
<evidence type="ECO:0000256" key="2">
    <source>
        <dbReference type="ARBA" id="ARBA00004651"/>
    </source>
</evidence>
<evidence type="ECO:0000256" key="12">
    <source>
        <dbReference type="ARBA" id="ARBA00023012"/>
    </source>
</evidence>
<keyword evidence="8" id="KW-0547">Nucleotide-binding</keyword>
<keyword evidence="6" id="KW-0808">Transferase</keyword>
<evidence type="ECO:0000256" key="14">
    <source>
        <dbReference type="SAM" id="Phobius"/>
    </source>
</evidence>
<feature type="domain" description="Histidine kinase" evidence="15">
    <location>
        <begin position="220"/>
        <end position="420"/>
    </location>
</feature>
<accession>A0ABT3PIP5</accession>
<keyword evidence="11 14" id="KW-1133">Transmembrane helix</keyword>
<dbReference type="PROSITE" id="PS50109">
    <property type="entry name" value="HIS_KIN"/>
    <property type="match status" value="1"/>
</dbReference>
<evidence type="ECO:0000256" key="5">
    <source>
        <dbReference type="ARBA" id="ARBA00022553"/>
    </source>
</evidence>
<keyword evidence="17" id="KW-1185">Reference proteome</keyword>
<comment type="catalytic activity">
    <reaction evidence="1">
        <text>ATP + protein L-histidine = ADP + protein N-phospho-L-histidine.</text>
        <dbReference type="EC" id="2.7.13.3"/>
    </reaction>
</comment>
<dbReference type="InterPro" id="IPR003661">
    <property type="entry name" value="HisK_dim/P_dom"/>
</dbReference>
<dbReference type="InterPro" id="IPR050398">
    <property type="entry name" value="HssS/ArlS-like"/>
</dbReference>
<proteinExistence type="predicted"/>
<dbReference type="Proteomes" id="UP001207918">
    <property type="component" value="Unassembled WGS sequence"/>
</dbReference>
<keyword evidence="5" id="KW-0597">Phosphoprotein</keyword>
<evidence type="ECO:0000256" key="13">
    <source>
        <dbReference type="ARBA" id="ARBA00023136"/>
    </source>
</evidence>
<dbReference type="SMART" id="SM00388">
    <property type="entry name" value="HisKA"/>
    <property type="match status" value="1"/>
</dbReference>
<dbReference type="EC" id="2.7.13.3" evidence="3"/>
<keyword evidence="7 14" id="KW-0812">Transmembrane</keyword>
<evidence type="ECO:0000313" key="17">
    <source>
        <dbReference type="Proteomes" id="UP001207918"/>
    </source>
</evidence>
<gene>
    <name evidence="16" type="ORF">J6I44_02090</name>
</gene>
<dbReference type="Gene3D" id="3.30.565.10">
    <property type="entry name" value="Histidine kinase-like ATPase, C-terminal domain"/>
    <property type="match status" value="1"/>
</dbReference>
<organism evidence="16 17">
    <name type="scientific">Fodinibius salsisoli</name>
    <dbReference type="NCBI Taxonomy" id="2820877"/>
    <lineage>
        <taxon>Bacteria</taxon>
        <taxon>Pseudomonadati</taxon>
        <taxon>Balneolota</taxon>
        <taxon>Balneolia</taxon>
        <taxon>Balneolales</taxon>
        <taxon>Balneolaceae</taxon>
        <taxon>Fodinibius</taxon>
    </lineage>
</organism>